<dbReference type="InterPro" id="IPR036770">
    <property type="entry name" value="Ankyrin_rpt-contain_sf"/>
</dbReference>
<evidence type="ECO:0000313" key="2">
    <source>
        <dbReference type="EnsemblPlants" id="Kaladp0006s0089.1.v1.1"/>
    </source>
</evidence>
<keyword evidence="3" id="KW-1185">Reference proteome</keyword>
<protein>
    <submittedName>
        <fullName evidence="2">Uncharacterized protein</fullName>
    </submittedName>
</protein>
<dbReference type="EnsemblPlants" id="Kaladp0006s0089.1.v1.1">
    <property type="protein sequence ID" value="Kaladp0006s0089.1.v1.1"/>
    <property type="gene ID" value="Kaladp0006s0089.v1.1"/>
</dbReference>
<dbReference type="Gene3D" id="1.25.40.20">
    <property type="entry name" value="Ankyrin repeat-containing domain"/>
    <property type="match status" value="1"/>
</dbReference>
<dbReference type="OMA" id="ANSTICQ"/>
<reference evidence="2" key="1">
    <citation type="submission" date="2021-01" db="UniProtKB">
        <authorList>
            <consortium name="EnsemblPlants"/>
        </authorList>
    </citation>
    <scope>IDENTIFICATION</scope>
</reference>
<keyword evidence="1" id="KW-0812">Transmembrane</keyword>
<evidence type="ECO:0000256" key="1">
    <source>
        <dbReference type="SAM" id="Phobius"/>
    </source>
</evidence>
<sequence>MCFQLEQNLLDHVSWLLQRKDIDIWRDGRFLVQIRKQLASHNNGKLRLCKSWITPKAPELISISPLAIVGGHETCVHLRGRNLNSGTKIHCTYMGGYITKDILDTTVQDSTCDGTRSCSCEIHIAAPSGTGRYFIEVESGFKGNSFPIIVADSAICSELRQLESEFEADLNASDDQDSDVLWPKEEVLHFLNELGWLFQTKGSSSTLEYSIYRFKFLLTFSVENDFSVLVKKLLDILVEEKMSSEGIPAEVSEMVSAIQLLHRAVKKRCRKMIDMLINYYIVSSDPNPSKIYVFPPNIAGPGGVTPLHIAACTSESEDLIDALTNDPLELGLYSWDSQQDESGQSPCAYATLRNNLSYNLLVARKLADRRNNQISLLVEENETMEQAWVEPSPAGSRVLKHKPTSCSQCAAVAARCNNRRRVPGSHGMVARPFILSMLAIAAVCVCVCLYYRGYPRTGMVSPFTWEKLEYCTI</sequence>
<keyword evidence="1" id="KW-0472">Membrane</keyword>
<accession>A0A7N0RAS4</accession>
<feature type="transmembrane region" description="Helical" evidence="1">
    <location>
        <begin position="433"/>
        <end position="451"/>
    </location>
</feature>
<dbReference type="AlphaFoldDB" id="A0A7N0RAS4"/>
<proteinExistence type="predicted"/>
<dbReference type="Gramene" id="Kaladp0006s0089.1.v1.1">
    <property type="protein sequence ID" value="Kaladp0006s0089.1.v1.1"/>
    <property type="gene ID" value="Kaladp0006s0089.v1.1"/>
</dbReference>
<dbReference type="Pfam" id="PF26102">
    <property type="entry name" value="Ig_SPL7"/>
    <property type="match status" value="1"/>
</dbReference>
<name>A0A7N0RAS4_KALFE</name>
<evidence type="ECO:0000313" key="3">
    <source>
        <dbReference type="Proteomes" id="UP000594263"/>
    </source>
</evidence>
<organism evidence="2 3">
    <name type="scientific">Kalanchoe fedtschenkoi</name>
    <name type="common">Lavender scallops</name>
    <name type="synonym">South American air plant</name>
    <dbReference type="NCBI Taxonomy" id="63787"/>
    <lineage>
        <taxon>Eukaryota</taxon>
        <taxon>Viridiplantae</taxon>
        <taxon>Streptophyta</taxon>
        <taxon>Embryophyta</taxon>
        <taxon>Tracheophyta</taxon>
        <taxon>Spermatophyta</taxon>
        <taxon>Magnoliopsida</taxon>
        <taxon>eudicotyledons</taxon>
        <taxon>Gunneridae</taxon>
        <taxon>Pentapetalae</taxon>
        <taxon>Saxifragales</taxon>
        <taxon>Crassulaceae</taxon>
        <taxon>Kalanchoe</taxon>
    </lineage>
</organism>
<dbReference type="SUPFAM" id="SSF48403">
    <property type="entry name" value="Ankyrin repeat"/>
    <property type="match status" value="1"/>
</dbReference>
<dbReference type="Proteomes" id="UP000594263">
    <property type="component" value="Unplaced"/>
</dbReference>
<keyword evidence="1" id="KW-1133">Transmembrane helix</keyword>